<organism evidence="1 2">
    <name type="scientific">Lithospermum erythrorhizon</name>
    <name type="common">Purple gromwell</name>
    <name type="synonym">Lithospermum officinale var. erythrorhizon</name>
    <dbReference type="NCBI Taxonomy" id="34254"/>
    <lineage>
        <taxon>Eukaryota</taxon>
        <taxon>Viridiplantae</taxon>
        <taxon>Streptophyta</taxon>
        <taxon>Embryophyta</taxon>
        <taxon>Tracheophyta</taxon>
        <taxon>Spermatophyta</taxon>
        <taxon>Magnoliopsida</taxon>
        <taxon>eudicotyledons</taxon>
        <taxon>Gunneridae</taxon>
        <taxon>Pentapetalae</taxon>
        <taxon>asterids</taxon>
        <taxon>lamiids</taxon>
        <taxon>Boraginales</taxon>
        <taxon>Boraginaceae</taxon>
        <taxon>Boraginoideae</taxon>
        <taxon>Lithospermeae</taxon>
        <taxon>Lithospermum</taxon>
    </lineage>
</organism>
<gene>
    <name evidence="1" type="ORF">LIER_44030</name>
</gene>
<evidence type="ECO:0008006" key="3">
    <source>
        <dbReference type="Google" id="ProtNLM"/>
    </source>
</evidence>
<dbReference type="Proteomes" id="UP001454036">
    <property type="component" value="Unassembled WGS sequence"/>
</dbReference>
<protein>
    <recommendedName>
        <fullName evidence="3">Mitochondrial protein</fullName>
    </recommendedName>
</protein>
<dbReference type="EMBL" id="BAABME010044408">
    <property type="protein sequence ID" value="GAA0179508.1"/>
    <property type="molecule type" value="Genomic_DNA"/>
</dbReference>
<comment type="caution">
    <text evidence="1">The sequence shown here is derived from an EMBL/GenBank/DDBJ whole genome shotgun (WGS) entry which is preliminary data.</text>
</comment>
<dbReference type="AlphaFoldDB" id="A0AAV3RN68"/>
<dbReference type="PANTHER" id="PTHR11439:SF455">
    <property type="entry name" value="RLK (RECEPTOR-LIKE PROTEIN KINASE) 8, PUTATIVE-RELATED"/>
    <property type="match status" value="1"/>
</dbReference>
<evidence type="ECO:0000313" key="1">
    <source>
        <dbReference type="EMBL" id="GAA0179508.1"/>
    </source>
</evidence>
<dbReference type="PANTHER" id="PTHR11439">
    <property type="entry name" value="GAG-POL-RELATED RETROTRANSPOSON"/>
    <property type="match status" value="1"/>
</dbReference>
<proteinExistence type="predicted"/>
<evidence type="ECO:0000313" key="2">
    <source>
        <dbReference type="Proteomes" id="UP001454036"/>
    </source>
</evidence>
<sequence>MLHTHSVATPSSMKPPTFENASLRMSAPHEYGSLVGVLQYLSITLPDIIYAVNSASQFMHSPIELHLIEAKRILRYLVGSSMTGLLIKPSSKMTLKVYDDSDW</sequence>
<reference evidence="1 2" key="1">
    <citation type="submission" date="2024-01" db="EMBL/GenBank/DDBJ databases">
        <title>The complete chloroplast genome sequence of Lithospermum erythrorhizon: insights into the phylogenetic relationship among Boraginaceae species and the maternal lineages of purple gromwells.</title>
        <authorList>
            <person name="Okada T."/>
            <person name="Watanabe K."/>
        </authorList>
    </citation>
    <scope>NUCLEOTIDE SEQUENCE [LARGE SCALE GENOMIC DNA]</scope>
</reference>
<keyword evidence="2" id="KW-1185">Reference proteome</keyword>
<accession>A0AAV3RN68</accession>
<name>A0AAV3RN68_LITER</name>